<protein>
    <submittedName>
        <fullName evidence="1">Uncharacterized protein</fullName>
    </submittedName>
</protein>
<gene>
    <name evidence="1" type="ORF">MTCD1_03506</name>
</gene>
<organism evidence="1 2">
    <name type="scientific">Colwellia marinimaniae</name>
    <dbReference type="NCBI Taxonomy" id="1513592"/>
    <lineage>
        <taxon>Bacteria</taxon>
        <taxon>Pseudomonadati</taxon>
        <taxon>Pseudomonadota</taxon>
        <taxon>Gammaproteobacteria</taxon>
        <taxon>Alteromonadales</taxon>
        <taxon>Colwelliaceae</taxon>
        <taxon>Colwellia</taxon>
    </lineage>
</organism>
<proteinExistence type="predicted"/>
<evidence type="ECO:0000313" key="2">
    <source>
        <dbReference type="Proteomes" id="UP000197068"/>
    </source>
</evidence>
<sequence length="195" mass="21509">MKNIDITKQILLMHESDVFNDMVNEVEKELAEGVPKSLQDELDKFIAKANLSADKPTDNIIPFNRKKKENIYEFAETVLLAASGTSLAEWFSQPINFGGAGFILDVRRVIGSDNEVDLYLTPNTDNSAQMRSSLSSYLGKSLDISILNDGEYLLTATIYVDEEGTAAEGSGYLSNSENMKGIKGKISINILMNDN</sequence>
<comment type="caution">
    <text evidence="1">The sequence shown here is derived from an EMBL/GenBank/DDBJ whole genome shotgun (WGS) entry which is preliminary data.</text>
</comment>
<evidence type="ECO:0000313" key="1">
    <source>
        <dbReference type="EMBL" id="GAW97858.1"/>
    </source>
</evidence>
<dbReference type="EMBL" id="BDQM01000052">
    <property type="protein sequence ID" value="GAW97858.1"/>
    <property type="molecule type" value="Genomic_DNA"/>
</dbReference>
<dbReference type="Proteomes" id="UP000197068">
    <property type="component" value="Unassembled WGS sequence"/>
</dbReference>
<accession>A0ABQ0MZT0</accession>
<keyword evidence="2" id="KW-1185">Reference proteome</keyword>
<dbReference type="RefSeq" id="WP_057180701.1">
    <property type="nucleotide sequence ID" value="NZ_BDQM01000052.1"/>
</dbReference>
<name>A0ABQ0MZT0_9GAMM</name>
<reference evidence="1 2" key="1">
    <citation type="submission" date="2017-06" db="EMBL/GenBank/DDBJ databases">
        <title>Whole Genome Sequences of Colwellia marinimaniae MTCD1.</title>
        <authorList>
            <person name="Kusumoto H."/>
            <person name="Inoue M."/>
            <person name="Tanikawa K."/>
            <person name="Maeji H."/>
            <person name="Cameron J.H."/>
            <person name="Bartlett D.H."/>
        </authorList>
    </citation>
    <scope>NUCLEOTIDE SEQUENCE [LARGE SCALE GENOMIC DNA]</scope>
    <source>
        <strain evidence="1 2">MTCD1</strain>
    </source>
</reference>